<keyword evidence="3" id="KW-1185">Reference proteome</keyword>
<evidence type="ECO:0008006" key="4">
    <source>
        <dbReference type="Google" id="ProtNLM"/>
    </source>
</evidence>
<feature type="chain" id="PRO_5032464497" description="NodB homology domain-containing protein" evidence="1">
    <location>
        <begin position="30"/>
        <end position="249"/>
    </location>
</feature>
<accession>A0A812DBU8</accession>
<organism evidence="2 3">
    <name type="scientific">Acanthosepion pharaonis</name>
    <name type="common">Pharaoh cuttlefish</name>
    <name type="synonym">Sepia pharaonis</name>
    <dbReference type="NCBI Taxonomy" id="158019"/>
    <lineage>
        <taxon>Eukaryota</taxon>
        <taxon>Metazoa</taxon>
        <taxon>Spiralia</taxon>
        <taxon>Lophotrochozoa</taxon>
        <taxon>Mollusca</taxon>
        <taxon>Cephalopoda</taxon>
        <taxon>Coleoidea</taxon>
        <taxon>Decapodiformes</taxon>
        <taxon>Sepiida</taxon>
        <taxon>Sepiina</taxon>
        <taxon>Sepiidae</taxon>
        <taxon>Acanthosepion</taxon>
    </lineage>
</organism>
<evidence type="ECO:0000256" key="1">
    <source>
        <dbReference type="SAM" id="SignalP"/>
    </source>
</evidence>
<dbReference type="InterPro" id="IPR052740">
    <property type="entry name" value="CE4"/>
</dbReference>
<dbReference type="Proteomes" id="UP000597762">
    <property type="component" value="Unassembled WGS sequence"/>
</dbReference>
<evidence type="ECO:0000313" key="3">
    <source>
        <dbReference type="Proteomes" id="UP000597762"/>
    </source>
</evidence>
<name>A0A812DBU8_ACAPH</name>
<reference evidence="2" key="1">
    <citation type="submission" date="2021-01" db="EMBL/GenBank/DDBJ databases">
        <authorList>
            <person name="Li R."/>
            <person name="Bekaert M."/>
        </authorList>
    </citation>
    <scope>NUCLEOTIDE SEQUENCE</scope>
    <source>
        <strain evidence="2">Farmed</strain>
    </source>
</reference>
<dbReference type="PANTHER" id="PTHR45985">
    <property type="match status" value="1"/>
</dbReference>
<gene>
    <name evidence="2" type="ORF">SPHA_50620</name>
</gene>
<dbReference type="OrthoDB" id="504708at2759"/>
<evidence type="ECO:0000313" key="2">
    <source>
        <dbReference type="EMBL" id="CAE1294788.1"/>
    </source>
</evidence>
<protein>
    <recommendedName>
        <fullName evidence="4">NodB homology domain-containing protein</fullName>
    </recommendedName>
</protein>
<comment type="caution">
    <text evidence="2">The sequence shown here is derived from an EMBL/GenBank/DDBJ whole genome shotgun (WGS) entry which is preliminary data.</text>
</comment>
<dbReference type="PANTHER" id="PTHR45985:SF3">
    <property type="entry name" value="CHITIN DEACETYLASE-LIKE 4"/>
    <property type="match status" value="1"/>
</dbReference>
<feature type="signal peptide" evidence="1">
    <location>
        <begin position="1"/>
        <end position="29"/>
    </location>
</feature>
<keyword evidence="1" id="KW-0732">Signal</keyword>
<dbReference type="InterPro" id="IPR011330">
    <property type="entry name" value="Glyco_hydro/deAcase_b/a-brl"/>
</dbReference>
<proteinExistence type="predicted"/>
<sequence>MIFLKSFSYQFYIIFALFYGLSFQLQGSSQQSCDPTSCTVPDCRCSGLNIPGGFHPEEIPQIVLLAFDDAVNWDNWGYYSRLFPADGSRKNPNGCPIAMTLFVSHNYTDYCMIRKLHRRGIEIADHSLTHQVPHNWWSNATKEELAIEILTQRNNLAKLAEIPLDEIRGWRSPFLQPTGDTMFEILWENNFTYDATLTHPFPRNCWLQHPTMPEGILSRIMGDSSGYFDGLQRTPSLRLCRLLSKQTPD</sequence>
<dbReference type="SUPFAM" id="SSF88713">
    <property type="entry name" value="Glycoside hydrolase/deacetylase"/>
    <property type="match status" value="1"/>
</dbReference>
<dbReference type="Gene3D" id="3.20.20.370">
    <property type="entry name" value="Glycoside hydrolase/deacetylase"/>
    <property type="match status" value="1"/>
</dbReference>
<dbReference type="GO" id="GO:0005975">
    <property type="term" value="P:carbohydrate metabolic process"/>
    <property type="evidence" value="ECO:0007669"/>
    <property type="project" value="InterPro"/>
</dbReference>
<dbReference type="AlphaFoldDB" id="A0A812DBU8"/>
<dbReference type="EMBL" id="CAHIKZ030002998">
    <property type="protein sequence ID" value="CAE1294788.1"/>
    <property type="molecule type" value="Genomic_DNA"/>
</dbReference>